<dbReference type="PATRIC" id="fig|113653.22.peg.1380"/>
<evidence type="ECO:0000256" key="1">
    <source>
        <dbReference type="ARBA" id="ARBA00004496"/>
    </source>
</evidence>
<dbReference type="FunFam" id="3.30.930.10:FF:000076">
    <property type="entry name" value="Threonine--tRNA ligase"/>
    <property type="match status" value="1"/>
</dbReference>
<keyword evidence="6 14" id="KW-0547">Nucleotide-binding</keyword>
<dbReference type="Gene3D" id="3.30.930.10">
    <property type="entry name" value="Bira Bifunctional Protein, Domain 2"/>
    <property type="match status" value="1"/>
</dbReference>
<dbReference type="NCBIfam" id="TIGR00418">
    <property type="entry name" value="thrS"/>
    <property type="match status" value="1"/>
</dbReference>
<proteinExistence type="inferred from homology"/>
<dbReference type="FunCoup" id="A0A0F7IDA1">
    <property type="interactions" value="144"/>
</dbReference>
<dbReference type="FunFam" id="3.40.50.800:FF:000001">
    <property type="entry name" value="Threonine--tRNA ligase"/>
    <property type="match status" value="1"/>
</dbReference>
<dbReference type="GO" id="GO:0004829">
    <property type="term" value="F:threonine-tRNA ligase activity"/>
    <property type="evidence" value="ECO:0007669"/>
    <property type="project" value="UniProtKB-UniRule"/>
</dbReference>
<evidence type="ECO:0000313" key="17">
    <source>
        <dbReference type="Proteomes" id="UP000034723"/>
    </source>
</evidence>
<keyword evidence="9 14" id="KW-0694">RNA-binding</keyword>
<comment type="caution">
    <text evidence="14">Lacks conserved residue(s) required for the propagation of feature annotation.</text>
</comment>
<dbReference type="HOGENOM" id="CLU_029833_0_0_2"/>
<dbReference type="InterPro" id="IPR023509">
    <property type="entry name" value="DTD-like_sf"/>
</dbReference>
<evidence type="ECO:0000256" key="9">
    <source>
        <dbReference type="ARBA" id="ARBA00022884"/>
    </source>
</evidence>
<keyword evidence="17" id="KW-1185">Reference proteome</keyword>
<dbReference type="InterPro" id="IPR045864">
    <property type="entry name" value="aa-tRNA-synth_II/BPL/LPL"/>
</dbReference>
<dbReference type="InterPro" id="IPR036621">
    <property type="entry name" value="Anticodon-bd_dom_sf"/>
</dbReference>
<dbReference type="CDD" id="cd00860">
    <property type="entry name" value="ThrRS_anticodon"/>
    <property type="match status" value="1"/>
</dbReference>
<dbReference type="Pfam" id="PF03129">
    <property type="entry name" value="HGTP_anticodon"/>
    <property type="match status" value="1"/>
</dbReference>
<keyword evidence="11 14" id="KW-0030">Aminoacyl-tRNA synthetase</keyword>
<evidence type="ECO:0000259" key="15">
    <source>
        <dbReference type="PROSITE" id="PS50862"/>
    </source>
</evidence>
<comment type="catalytic activity">
    <reaction evidence="12 14">
        <text>tRNA(Thr) + L-threonine + ATP = L-threonyl-tRNA(Thr) + AMP + diphosphate + H(+)</text>
        <dbReference type="Rhea" id="RHEA:24624"/>
        <dbReference type="Rhea" id="RHEA-COMP:9670"/>
        <dbReference type="Rhea" id="RHEA-COMP:9704"/>
        <dbReference type="ChEBI" id="CHEBI:15378"/>
        <dbReference type="ChEBI" id="CHEBI:30616"/>
        <dbReference type="ChEBI" id="CHEBI:33019"/>
        <dbReference type="ChEBI" id="CHEBI:57926"/>
        <dbReference type="ChEBI" id="CHEBI:78442"/>
        <dbReference type="ChEBI" id="CHEBI:78534"/>
        <dbReference type="ChEBI" id="CHEBI:456215"/>
        <dbReference type="EC" id="6.1.1.3"/>
    </reaction>
</comment>
<evidence type="ECO:0000256" key="12">
    <source>
        <dbReference type="ARBA" id="ARBA00049515"/>
    </source>
</evidence>
<evidence type="ECO:0000256" key="6">
    <source>
        <dbReference type="ARBA" id="ARBA00022741"/>
    </source>
</evidence>
<dbReference type="STRING" id="113653.GAH_01398"/>
<evidence type="ECO:0000256" key="10">
    <source>
        <dbReference type="ARBA" id="ARBA00022917"/>
    </source>
</evidence>
<name>A0A0F7IDA1_9EURY</name>
<dbReference type="EMBL" id="CP011267">
    <property type="protein sequence ID" value="AKG91308.1"/>
    <property type="molecule type" value="Genomic_DNA"/>
</dbReference>
<feature type="binding site" evidence="14">
    <location>
        <position position="339"/>
    </location>
    <ligand>
        <name>Zn(2+)</name>
        <dbReference type="ChEBI" id="CHEBI:29105"/>
        <note>catalytic</note>
    </ligand>
</feature>
<reference evidence="16 17" key="1">
    <citation type="submission" date="2015-04" db="EMBL/GenBank/DDBJ databases">
        <title>The complete genome sequence of the hyperthermophilic, obligate iron-reducing archaeon Geoglobus ahangari strain 234T.</title>
        <authorList>
            <person name="Manzella M.P."/>
            <person name="Holmes D.E."/>
            <person name="Rocheleau J.M."/>
            <person name="Chung A."/>
            <person name="Reguera G."/>
            <person name="Kashefi K."/>
        </authorList>
    </citation>
    <scope>NUCLEOTIDE SEQUENCE [LARGE SCALE GENOMIC DNA]</scope>
    <source>
        <strain evidence="16 17">234</strain>
    </source>
</reference>
<dbReference type="HAMAP" id="MF_00184">
    <property type="entry name" value="Thr_tRNA_synth"/>
    <property type="match status" value="1"/>
</dbReference>
<dbReference type="Gene3D" id="3.50.80.10">
    <property type="entry name" value="D-tyrosyl-tRNA(Tyr) deacylase"/>
    <property type="match status" value="1"/>
</dbReference>
<dbReference type="InterPro" id="IPR004154">
    <property type="entry name" value="Anticodon-bd"/>
</dbReference>
<organism evidence="16 17">
    <name type="scientific">Geoglobus ahangari</name>
    <dbReference type="NCBI Taxonomy" id="113653"/>
    <lineage>
        <taxon>Archaea</taxon>
        <taxon>Methanobacteriati</taxon>
        <taxon>Methanobacteriota</taxon>
        <taxon>Archaeoglobi</taxon>
        <taxon>Archaeoglobales</taxon>
        <taxon>Archaeoglobaceae</taxon>
        <taxon>Geoglobus</taxon>
    </lineage>
</organism>
<dbReference type="PANTHER" id="PTHR11451">
    <property type="entry name" value="THREONINE-TRNA LIGASE"/>
    <property type="match status" value="1"/>
</dbReference>
<comment type="subunit">
    <text evidence="14">Homodimer.</text>
</comment>
<dbReference type="GO" id="GO:0002161">
    <property type="term" value="F:aminoacyl-tRNA deacylase activity"/>
    <property type="evidence" value="ECO:0007669"/>
    <property type="project" value="UniProtKB-ARBA"/>
</dbReference>
<keyword evidence="10 14" id="KW-0648">Protein biosynthesis</keyword>
<dbReference type="PROSITE" id="PS50862">
    <property type="entry name" value="AA_TRNA_LIGASE_II"/>
    <property type="match status" value="1"/>
</dbReference>
<sequence length="618" mass="72350">MKILLLHSDYIEYEVKKKTKFAEPFDGKGERVNEALVVFVSVEKGDSEDTALKAVEEIRDVAGKVNAERIVLYPYAHLSSNLADPETAVKLLKFMEKELSSDFEVHRSPFGWYKAFKISCKGHPLSELSREIKGEDIEVTQALKDEEKAKSYWYILTPEKELVEVEKFDFSKYPNLKKFVDYEISKRRAVDRIPPHVELMKRLEIADYEEASDSGHMRYYPNGRLVKSLLETFVTERCIEYGAMEVETPIMYDRAHPTLRKYLERFPARQYIIKGDKRDFFLRFAACFGQFLMASQATITYRHLPLKMYELTRYSFRKEQRGELVGLRRLRAFTMPDMHTIVRDIEEAKEEFYNQYKLSVEVLKEIGLEPEDYEVAIRITRDFYEENREFIHSIAEVLNKPILIEMWDRRFFYFVLKFEFNFVDALDKASALSTVQIDVENAERYGITYVDSDGKEKHPLILHCSASGAIERVMYALLEKEHMRAERGELPMLPVWLSPTQVRIIPIAERHLEKAMEVAEVLRANRVRADVDDREETTGKKVRDAATQWIPYIVVIGDRELESGKLSVTVRKGSTKEKQRKVEMTVDELIEEIRKECEGKPYKPLPMPVLLSRRPSMR</sequence>
<evidence type="ECO:0000256" key="2">
    <source>
        <dbReference type="ARBA" id="ARBA00022490"/>
    </source>
</evidence>
<keyword evidence="7 14" id="KW-0862">Zinc</keyword>
<dbReference type="RefSeq" id="WP_048095586.1">
    <property type="nucleotide sequence ID" value="NZ_CP011267.1"/>
</dbReference>
<dbReference type="OrthoDB" id="372136at2157"/>
<dbReference type="GO" id="GO:0008270">
    <property type="term" value="F:zinc ion binding"/>
    <property type="evidence" value="ECO:0007669"/>
    <property type="project" value="InterPro"/>
</dbReference>
<dbReference type="Proteomes" id="UP000034723">
    <property type="component" value="Chromosome"/>
</dbReference>
<dbReference type="SUPFAM" id="SSF52954">
    <property type="entry name" value="Class II aaRS ABD-related"/>
    <property type="match status" value="1"/>
</dbReference>
<dbReference type="PANTHER" id="PTHR11451:SF44">
    <property type="entry name" value="THREONINE--TRNA LIGASE, CHLOROPLASTIC_MITOCHONDRIAL 2"/>
    <property type="match status" value="1"/>
</dbReference>
<evidence type="ECO:0000256" key="14">
    <source>
        <dbReference type="HAMAP-Rule" id="MF_00184"/>
    </source>
</evidence>
<dbReference type="GO" id="GO:0006435">
    <property type="term" value="P:threonyl-tRNA aminoacylation"/>
    <property type="evidence" value="ECO:0007669"/>
    <property type="project" value="UniProtKB-UniRule"/>
</dbReference>
<evidence type="ECO:0000256" key="11">
    <source>
        <dbReference type="ARBA" id="ARBA00023146"/>
    </source>
</evidence>
<comment type="cofactor">
    <cofactor evidence="14">
        <name>Zn(2+)</name>
        <dbReference type="ChEBI" id="CHEBI:29105"/>
    </cofactor>
    <text evidence="14">Binds 1 zinc ion per subunit.</text>
</comment>
<protein>
    <recommendedName>
        <fullName evidence="14">Threonine--tRNA ligase</fullName>
        <ecNumber evidence="14">6.1.1.3</ecNumber>
    </recommendedName>
    <alternativeName>
        <fullName evidence="14">Threonyl-tRNA synthetase</fullName>
        <shortName evidence="14">ThrRS</shortName>
    </alternativeName>
</protein>
<dbReference type="InterPro" id="IPR015011">
    <property type="entry name" value="Threonyl-tRNA_syn_edit_dom_arc"/>
</dbReference>
<dbReference type="GO" id="GO:0000049">
    <property type="term" value="F:tRNA binding"/>
    <property type="evidence" value="ECO:0007669"/>
    <property type="project" value="UniProtKB-KW"/>
</dbReference>
<dbReference type="NCBIfam" id="NF003068">
    <property type="entry name" value="PRK03991.1"/>
    <property type="match status" value="1"/>
</dbReference>
<accession>A0A0F7IDA1</accession>
<evidence type="ECO:0000256" key="3">
    <source>
        <dbReference type="ARBA" id="ARBA00022555"/>
    </source>
</evidence>
<dbReference type="EC" id="6.1.1.3" evidence="14"/>
<evidence type="ECO:0000256" key="7">
    <source>
        <dbReference type="ARBA" id="ARBA00022833"/>
    </source>
</evidence>
<keyword evidence="4 14" id="KW-0436">Ligase</keyword>
<dbReference type="SUPFAM" id="SSF55681">
    <property type="entry name" value="Class II aaRS and biotin synthetases"/>
    <property type="match status" value="1"/>
</dbReference>
<dbReference type="InterPro" id="IPR006195">
    <property type="entry name" value="aa-tRNA-synth_II"/>
</dbReference>
<dbReference type="GeneID" id="24803968"/>
<dbReference type="Gene3D" id="3.40.50.800">
    <property type="entry name" value="Anticodon-binding domain"/>
    <property type="match status" value="1"/>
</dbReference>
<evidence type="ECO:0000256" key="4">
    <source>
        <dbReference type="ARBA" id="ARBA00022598"/>
    </source>
</evidence>
<evidence type="ECO:0000313" key="16">
    <source>
        <dbReference type="EMBL" id="AKG91308.1"/>
    </source>
</evidence>
<dbReference type="Pfam" id="PF08915">
    <property type="entry name" value="tRNA-Thr_ED"/>
    <property type="match status" value="1"/>
</dbReference>
<dbReference type="InParanoid" id="A0A0F7IDA1"/>
<feature type="domain" description="Aminoacyl-transfer RNA synthetases class-II family profile" evidence="15">
    <location>
        <begin position="191"/>
        <end position="491"/>
    </location>
</feature>
<dbReference type="InterPro" id="IPR047246">
    <property type="entry name" value="ThrRS_anticodon"/>
</dbReference>
<dbReference type="GO" id="GO:0005524">
    <property type="term" value="F:ATP binding"/>
    <property type="evidence" value="ECO:0007669"/>
    <property type="project" value="UniProtKB-UniRule"/>
</dbReference>
<keyword evidence="3 14" id="KW-0820">tRNA-binding</keyword>
<comment type="subcellular location">
    <subcellularLocation>
        <location evidence="1 14">Cytoplasm</location>
    </subcellularLocation>
</comment>
<dbReference type="InterPro" id="IPR002314">
    <property type="entry name" value="aa-tRNA-synt_IIb"/>
</dbReference>
<evidence type="ECO:0000256" key="8">
    <source>
        <dbReference type="ARBA" id="ARBA00022840"/>
    </source>
</evidence>
<comment type="similarity">
    <text evidence="13">Belongs to the class-II aminoacyl-tRNA synthetase family. Archaea-specific ThrRS editing domain subfamily.</text>
</comment>
<feature type="binding site" evidence="14">
    <location>
        <position position="287"/>
    </location>
    <ligand>
        <name>Zn(2+)</name>
        <dbReference type="ChEBI" id="CHEBI:29105"/>
        <note>catalytic</note>
    </ligand>
</feature>
<evidence type="ECO:0000256" key="13">
    <source>
        <dbReference type="ARBA" id="ARBA00060816"/>
    </source>
</evidence>
<dbReference type="InterPro" id="IPR002320">
    <property type="entry name" value="Thr-tRNA-ligase_IIa"/>
</dbReference>
<evidence type="ECO:0000256" key="5">
    <source>
        <dbReference type="ARBA" id="ARBA00022723"/>
    </source>
</evidence>
<keyword evidence="5 14" id="KW-0479">Metal-binding</keyword>
<dbReference type="GO" id="GO:0005737">
    <property type="term" value="C:cytoplasm"/>
    <property type="evidence" value="ECO:0007669"/>
    <property type="project" value="UniProtKB-SubCell"/>
</dbReference>
<dbReference type="AlphaFoldDB" id="A0A0F7IDA1"/>
<dbReference type="PRINTS" id="PR01047">
    <property type="entry name" value="TRNASYNTHTHR"/>
</dbReference>
<gene>
    <name evidence="14" type="primary">thrS</name>
    <name evidence="16" type="ORF">GAH_01398</name>
</gene>
<keyword evidence="8 14" id="KW-0067">ATP-binding</keyword>
<feature type="binding site" evidence="14">
    <location>
        <position position="463"/>
    </location>
    <ligand>
        <name>Zn(2+)</name>
        <dbReference type="ChEBI" id="CHEBI:29105"/>
        <note>catalytic</note>
    </ligand>
</feature>
<dbReference type="KEGG" id="gah:GAH_01398"/>
<keyword evidence="2 14" id="KW-0963">Cytoplasm</keyword>
<dbReference type="Pfam" id="PF00587">
    <property type="entry name" value="tRNA-synt_2b"/>
    <property type="match status" value="1"/>
</dbReference>
<dbReference type="FunFam" id="3.50.80.10:FF:000004">
    <property type="entry name" value="Threonine--tRNA ligase"/>
    <property type="match status" value="1"/>
</dbReference>